<proteinExistence type="predicted"/>
<reference evidence="2" key="1">
    <citation type="submission" date="2021-01" db="EMBL/GenBank/DDBJ databases">
        <authorList>
            <person name="Corre E."/>
            <person name="Pelletier E."/>
            <person name="Niang G."/>
            <person name="Scheremetjew M."/>
            <person name="Finn R."/>
            <person name="Kale V."/>
            <person name="Holt S."/>
            <person name="Cochrane G."/>
            <person name="Meng A."/>
            <person name="Brown T."/>
            <person name="Cohen L."/>
        </authorList>
    </citation>
    <scope>NUCLEOTIDE SEQUENCE</scope>
    <source>
        <strain evidence="2">10249 10 AB</strain>
    </source>
</reference>
<gene>
    <name evidence="2" type="ORF">PAUS00366_LOCUS14374</name>
</gene>
<accession>A0A7S4ANB6</accession>
<dbReference type="AlphaFoldDB" id="A0A7S4ANB6"/>
<protein>
    <submittedName>
        <fullName evidence="2">Uncharacterized protein</fullName>
    </submittedName>
</protein>
<sequence length="120" mass="13466">MSSIHHAFAAPKGVDKLPHSNQSMTMSASASASVPGTRFVSFRFVWMHYCPTTLSMELQRVQNNSVRGSFRFVSFRPCCRRVGYSPSSRVSNASFRAIQDNPTHHRTKGRTGVLPIEHQK</sequence>
<evidence type="ECO:0000313" key="2">
    <source>
        <dbReference type="EMBL" id="CAE0721619.1"/>
    </source>
</evidence>
<dbReference type="EMBL" id="HBIX01020386">
    <property type="protein sequence ID" value="CAE0721619.1"/>
    <property type="molecule type" value="Transcribed_RNA"/>
</dbReference>
<name>A0A7S4ANB6_9STRA</name>
<feature type="region of interest" description="Disordered" evidence="1">
    <location>
        <begin position="95"/>
        <end position="120"/>
    </location>
</feature>
<evidence type="ECO:0000256" key="1">
    <source>
        <dbReference type="SAM" id="MobiDB-lite"/>
    </source>
</evidence>
<organism evidence="2">
    <name type="scientific">Pseudo-nitzschia australis</name>
    <dbReference type="NCBI Taxonomy" id="44445"/>
    <lineage>
        <taxon>Eukaryota</taxon>
        <taxon>Sar</taxon>
        <taxon>Stramenopiles</taxon>
        <taxon>Ochrophyta</taxon>
        <taxon>Bacillariophyta</taxon>
        <taxon>Bacillariophyceae</taxon>
        <taxon>Bacillariophycidae</taxon>
        <taxon>Bacillariales</taxon>
        <taxon>Bacillariaceae</taxon>
        <taxon>Pseudo-nitzschia</taxon>
    </lineage>
</organism>